<evidence type="ECO:0000256" key="9">
    <source>
        <dbReference type="SAM" id="MobiDB-lite"/>
    </source>
</evidence>
<organism evidence="11 12">
    <name type="scientific">Purpureocillium lilacinum</name>
    <name type="common">Paecilomyces lilacinus</name>
    <dbReference type="NCBI Taxonomy" id="33203"/>
    <lineage>
        <taxon>Eukaryota</taxon>
        <taxon>Fungi</taxon>
        <taxon>Dikarya</taxon>
        <taxon>Ascomycota</taxon>
        <taxon>Pezizomycotina</taxon>
        <taxon>Sordariomycetes</taxon>
        <taxon>Hypocreomycetidae</taxon>
        <taxon>Hypocreales</taxon>
        <taxon>Ophiocordycipitaceae</taxon>
        <taxon>Purpureocillium</taxon>
    </lineage>
</organism>
<accession>A0A2U3EBX3</accession>
<feature type="region of interest" description="Disordered" evidence="9">
    <location>
        <begin position="692"/>
        <end position="774"/>
    </location>
</feature>
<evidence type="ECO:0000256" key="7">
    <source>
        <dbReference type="ARBA" id="ARBA00023136"/>
    </source>
</evidence>
<comment type="caution">
    <text evidence="11">The sequence shown here is derived from an EMBL/GenBank/DDBJ whole genome shotgun (WGS) entry which is preliminary data.</text>
</comment>
<feature type="transmembrane region" description="Helical" evidence="10">
    <location>
        <begin position="590"/>
        <end position="609"/>
    </location>
</feature>
<dbReference type="GO" id="GO:0005886">
    <property type="term" value="C:plasma membrane"/>
    <property type="evidence" value="ECO:0007669"/>
    <property type="project" value="TreeGrafter"/>
</dbReference>
<feature type="transmembrane region" description="Helical" evidence="10">
    <location>
        <begin position="550"/>
        <end position="570"/>
    </location>
</feature>
<keyword evidence="5" id="KW-0677">Repeat</keyword>
<dbReference type="Gene3D" id="1.20.1080.10">
    <property type="entry name" value="Glycerol uptake facilitator protein"/>
    <property type="match status" value="1"/>
</dbReference>
<evidence type="ECO:0000256" key="5">
    <source>
        <dbReference type="ARBA" id="ARBA00022737"/>
    </source>
</evidence>
<dbReference type="EMBL" id="LCWV01000006">
    <property type="protein sequence ID" value="PWI72021.1"/>
    <property type="molecule type" value="Genomic_DNA"/>
</dbReference>
<evidence type="ECO:0000256" key="2">
    <source>
        <dbReference type="ARBA" id="ARBA00006175"/>
    </source>
</evidence>
<keyword evidence="6 10" id="KW-1133">Transmembrane helix</keyword>
<feature type="compositionally biased region" description="Gly residues" evidence="9">
    <location>
        <begin position="95"/>
        <end position="105"/>
    </location>
</feature>
<feature type="compositionally biased region" description="Polar residues" evidence="9">
    <location>
        <begin position="716"/>
        <end position="740"/>
    </location>
</feature>
<dbReference type="InterPro" id="IPR034294">
    <property type="entry name" value="Aquaporin_transptr"/>
</dbReference>
<evidence type="ECO:0000313" key="11">
    <source>
        <dbReference type="EMBL" id="PWI72021.1"/>
    </source>
</evidence>
<comment type="similarity">
    <text evidence="2">Belongs to the MIP/aquaporin (TC 1.A.8) family.</text>
</comment>
<evidence type="ECO:0000256" key="3">
    <source>
        <dbReference type="ARBA" id="ARBA00022448"/>
    </source>
</evidence>
<evidence type="ECO:0008006" key="13">
    <source>
        <dbReference type="Google" id="ProtNLM"/>
    </source>
</evidence>
<dbReference type="GO" id="GO:0015250">
    <property type="term" value="F:water channel activity"/>
    <property type="evidence" value="ECO:0007669"/>
    <property type="project" value="TreeGrafter"/>
</dbReference>
<proteinExistence type="inferred from homology"/>
<sequence>MATTDPGEAEPKGPTCKGRHDWRLQRMTIPSLGARTPHGAVANATLMARPSAYRALTSPIVLRSTWLPLPVATDLPPSRRVPSTLRRAGTRTGRRTGGSTGGAGGHAVASCHAAPALSASCHGGVACTGRRWVARRQCSSCSFRNQKPGAASTYQLLPPVMGTSPTRRLSRAAIGCAGRIRIQSLEGGRFRTQRRGMRLLANSNGRRPRPKAREAARFRAERGLRCPWELRLMGSGEYVARALSRASRAARSYPAGSRTLMKKNDGGSCDFRESQAKSRPENERSGTRPWGHVQLGRVPDMEQGGPTGAAGGLPPQLPLAGPYAWHVSSKRVRCRGQGFGDPYRGRPDSTRWCGAPVLGVDAPRRELERFRTAEKLATFAFPHLDEVKLGEGRGPNGRNRWWAGDSVLGGVDEHTRELLNSTPQPTIKMGEKKTRTILDRKNRFNKDGRDHVMPSAYRNLAVVIIGEFCGTFMFLLLAFIGTQAAVDNNDPGNPDAVLAPFSLMYIAASFGAAITVNVWIFYRVTGGMFNPAVTLGLVLVGAVKPLRGLFIFPTQIVAGIAAAAVTDALLPGPLGVANKLSNNTSISRGLFIEMFLTAQLVLTVYFLAVEKHRSTYLAPIGIGIAIFIAHICGTNFTGTGINPARSFGPAVVTSFTGYQWIYWLGPFLGSFLAFALYTLLKWLDYRTANPGQDDTGDVEKGHHGLTAAEEKRHTINSDVGTSSDQYTLNNHHSPPNTGRDSSALGDGIHGPMSPAAPVSPTHATHGELRSTAQV</sequence>
<dbReference type="InterPro" id="IPR000425">
    <property type="entry name" value="MIP"/>
</dbReference>
<dbReference type="PANTHER" id="PTHR19139:SF199">
    <property type="entry name" value="MIP17260P"/>
    <property type="match status" value="1"/>
</dbReference>
<feature type="compositionally biased region" description="Low complexity" evidence="9">
    <location>
        <begin position="249"/>
        <end position="258"/>
    </location>
</feature>
<feature type="transmembrane region" description="Helical" evidence="10">
    <location>
        <begin position="460"/>
        <end position="480"/>
    </location>
</feature>
<feature type="region of interest" description="Disordered" evidence="9">
    <location>
        <begin position="249"/>
        <end position="293"/>
    </location>
</feature>
<dbReference type="FunFam" id="1.20.1080.10:FF:000014">
    <property type="entry name" value="Aquaporin 1"/>
    <property type="match status" value="1"/>
</dbReference>
<evidence type="ECO:0000313" key="12">
    <source>
        <dbReference type="Proteomes" id="UP000245956"/>
    </source>
</evidence>
<protein>
    <recommendedName>
        <fullName evidence="13">Aquaporin</fullName>
    </recommendedName>
</protein>
<dbReference type="PRINTS" id="PR00783">
    <property type="entry name" value="MINTRINSICP"/>
</dbReference>
<dbReference type="AlphaFoldDB" id="A0A2U3EBX3"/>
<evidence type="ECO:0000256" key="10">
    <source>
        <dbReference type="SAM" id="Phobius"/>
    </source>
</evidence>
<keyword evidence="7 10" id="KW-0472">Membrane</keyword>
<gene>
    <name evidence="11" type="ORF">PCL_10644</name>
</gene>
<feature type="compositionally biased region" description="Basic and acidic residues" evidence="9">
    <location>
        <begin position="262"/>
        <end position="286"/>
    </location>
</feature>
<evidence type="ECO:0000256" key="8">
    <source>
        <dbReference type="ARBA" id="ARBA00034651"/>
    </source>
</evidence>
<evidence type="ECO:0000256" key="6">
    <source>
        <dbReference type="ARBA" id="ARBA00022989"/>
    </source>
</evidence>
<keyword evidence="4 10" id="KW-0812">Transmembrane</keyword>
<keyword evidence="3" id="KW-0813">Transport</keyword>
<comment type="catalytic activity">
    <reaction evidence="8">
        <text>H2O(in) = H2O(out)</text>
        <dbReference type="Rhea" id="RHEA:29667"/>
        <dbReference type="ChEBI" id="CHEBI:15377"/>
    </reaction>
</comment>
<feature type="region of interest" description="Disordered" evidence="9">
    <location>
        <begin position="77"/>
        <end position="105"/>
    </location>
</feature>
<feature type="compositionally biased region" description="Basic and acidic residues" evidence="9">
    <location>
        <begin position="697"/>
        <end position="715"/>
    </location>
</feature>
<dbReference type="Pfam" id="PF00230">
    <property type="entry name" value="MIP"/>
    <property type="match status" value="1"/>
</dbReference>
<dbReference type="Proteomes" id="UP000245956">
    <property type="component" value="Unassembled WGS sequence"/>
</dbReference>
<name>A0A2U3EBX3_PURLI</name>
<evidence type="ECO:0000256" key="1">
    <source>
        <dbReference type="ARBA" id="ARBA00004141"/>
    </source>
</evidence>
<feature type="transmembrane region" description="Helical" evidence="10">
    <location>
        <begin position="501"/>
        <end position="522"/>
    </location>
</feature>
<dbReference type="PANTHER" id="PTHR19139">
    <property type="entry name" value="AQUAPORIN TRANSPORTER"/>
    <property type="match status" value="1"/>
</dbReference>
<dbReference type="InterPro" id="IPR023271">
    <property type="entry name" value="Aquaporin-like"/>
</dbReference>
<feature type="transmembrane region" description="Helical" evidence="10">
    <location>
        <begin position="660"/>
        <end position="680"/>
    </location>
</feature>
<evidence type="ECO:0000256" key="4">
    <source>
        <dbReference type="ARBA" id="ARBA00022692"/>
    </source>
</evidence>
<comment type="subcellular location">
    <subcellularLocation>
        <location evidence="1">Membrane</location>
        <topology evidence="1">Multi-pass membrane protein</topology>
    </subcellularLocation>
</comment>
<feature type="transmembrane region" description="Helical" evidence="10">
    <location>
        <begin position="616"/>
        <end position="640"/>
    </location>
</feature>
<reference evidence="11 12" key="1">
    <citation type="journal article" date="2016" name="Front. Microbiol.">
        <title>Genome and transcriptome sequences reveal the specific parasitism of the nematophagous Purpureocillium lilacinum 36-1.</title>
        <authorList>
            <person name="Xie J."/>
            <person name="Li S."/>
            <person name="Mo C."/>
            <person name="Xiao X."/>
            <person name="Peng D."/>
            <person name="Wang G."/>
            <person name="Xiao Y."/>
        </authorList>
    </citation>
    <scope>NUCLEOTIDE SEQUENCE [LARGE SCALE GENOMIC DNA]</scope>
    <source>
        <strain evidence="11 12">36-1</strain>
    </source>
</reference>
<dbReference type="SUPFAM" id="SSF81338">
    <property type="entry name" value="Aquaporin-like"/>
    <property type="match status" value="1"/>
</dbReference>